<dbReference type="InterPro" id="IPR010923">
    <property type="entry name" value="T(6)A37_SUA5"/>
</dbReference>
<dbReference type="GO" id="GO:0000049">
    <property type="term" value="F:tRNA binding"/>
    <property type="evidence" value="ECO:0007669"/>
    <property type="project" value="TreeGrafter"/>
</dbReference>
<dbReference type="EMBL" id="NIDE01000014">
    <property type="protein sequence ID" value="OWK38104.1"/>
    <property type="molecule type" value="Genomic_DNA"/>
</dbReference>
<evidence type="ECO:0000256" key="3">
    <source>
        <dbReference type="ARBA" id="ARBA00012584"/>
    </source>
</evidence>
<comment type="subcellular location">
    <subcellularLocation>
        <location evidence="1 13">Cytoplasm</location>
    </subcellularLocation>
</comment>
<dbReference type="Pfam" id="PF03481">
    <property type="entry name" value="Sua5_C"/>
    <property type="match status" value="1"/>
</dbReference>
<dbReference type="InterPro" id="IPR005145">
    <property type="entry name" value="Sua5_C"/>
</dbReference>
<keyword evidence="7 13" id="KW-0819">tRNA processing</keyword>
<dbReference type="GO" id="GO:0003725">
    <property type="term" value="F:double-stranded RNA binding"/>
    <property type="evidence" value="ECO:0007669"/>
    <property type="project" value="UniProtKB-UniRule"/>
</dbReference>
<keyword evidence="9 13" id="KW-0547">Nucleotide-binding</keyword>
<gene>
    <name evidence="16" type="ORF">FRUB_07224</name>
</gene>
<evidence type="ECO:0000313" key="17">
    <source>
        <dbReference type="Proteomes" id="UP000214646"/>
    </source>
</evidence>
<dbReference type="FunFam" id="3.90.870.10:FF:000009">
    <property type="entry name" value="Threonylcarbamoyl-AMP synthase, putative"/>
    <property type="match status" value="1"/>
</dbReference>
<feature type="binding site" evidence="14">
    <location>
        <position position="149"/>
    </location>
    <ligand>
        <name>L-threonine</name>
        <dbReference type="ChEBI" id="CHEBI:57926"/>
    </ligand>
</feature>
<feature type="binding site" evidence="14">
    <location>
        <position position="203"/>
    </location>
    <ligand>
        <name>ATP</name>
        <dbReference type="ChEBI" id="CHEBI:30616"/>
    </ligand>
</feature>
<feature type="binding site" evidence="14">
    <location>
        <position position="129"/>
    </location>
    <ligand>
        <name>L-threonine</name>
        <dbReference type="ChEBI" id="CHEBI:57926"/>
    </ligand>
</feature>
<evidence type="ECO:0000256" key="7">
    <source>
        <dbReference type="ARBA" id="ARBA00022694"/>
    </source>
</evidence>
<evidence type="ECO:0000256" key="10">
    <source>
        <dbReference type="ARBA" id="ARBA00022840"/>
    </source>
</evidence>
<dbReference type="InterPro" id="IPR017945">
    <property type="entry name" value="DHBP_synth_RibB-like_a/b_dom"/>
</dbReference>
<dbReference type="InterPro" id="IPR006070">
    <property type="entry name" value="Sua5-like_dom"/>
</dbReference>
<evidence type="ECO:0000256" key="8">
    <source>
        <dbReference type="ARBA" id="ARBA00022695"/>
    </source>
</evidence>
<sequence length="327" mass="33487">MRNFVMPPTPIWPVDPSAPDPTVVRRAADLIRAGRLVAFPTETVYGLGANALDPAAVAGIYAAKGRPATNPVIVHVADPVAVPAVAATWPDAARQLAERFWPGPLTLVVPKAEAVPDGVTGGGPTVAVRCPAHPVARALLVAAGVPIAAPSANRSGELSPTTAAHVLRSLDGKLDAILDGGPCPGGLESTVVDVSGPVVRLLRPGLITVVQLEAVVGPVELGPPPAAPGAALPAPGMLARHYAPRTALECAETAEEAGFLAGLYETAGLKVARLIVTGAPVVAAARLYADLHALDEAGYDRIIVTLPPATDEWRAVRDRLTRAAAEE</sequence>
<comment type="catalytic activity">
    <reaction evidence="12 13">
        <text>L-threonine + hydrogencarbonate + ATP = L-threonylcarbamoyladenylate + diphosphate + H2O</text>
        <dbReference type="Rhea" id="RHEA:36407"/>
        <dbReference type="ChEBI" id="CHEBI:15377"/>
        <dbReference type="ChEBI" id="CHEBI:17544"/>
        <dbReference type="ChEBI" id="CHEBI:30616"/>
        <dbReference type="ChEBI" id="CHEBI:33019"/>
        <dbReference type="ChEBI" id="CHEBI:57926"/>
        <dbReference type="ChEBI" id="CHEBI:73682"/>
        <dbReference type="EC" id="2.7.7.87"/>
    </reaction>
</comment>
<feature type="binding site" evidence="14">
    <location>
        <position position="242"/>
    </location>
    <ligand>
        <name>ATP</name>
        <dbReference type="ChEBI" id="CHEBI:30616"/>
    </ligand>
</feature>
<feature type="binding site" evidence="14">
    <location>
        <position position="43"/>
    </location>
    <ligand>
        <name>L-threonine</name>
        <dbReference type="ChEBI" id="CHEBI:57926"/>
    </ligand>
</feature>
<keyword evidence="17" id="KW-1185">Reference proteome</keyword>
<evidence type="ECO:0000256" key="13">
    <source>
        <dbReference type="PIRNR" id="PIRNR004930"/>
    </source>
</evidence>
<dbReference type="Pfam" id="PF01300">
    <property type="entry name" value="Sua5_yciO_yrdC"/>
    <property type="match status" value="1"/>
</dbReference>
<feature type="binding site" evidence="14">
    <location>
        <position position="70"/>
    </location>
    <ligand>
        <name>ATP</name>
        <dbReference type="ChEBI" id="CHEBI:30616"/>
    </ligand>
</feature>
<dbReference type="GO" id="GO:0061710">
    <property type="term" value="F:L-threonylcarbamoyladenylate synthase"/>
    <property type="evidence" value="ECO:0007669"/>
    <property type="project" value="UniProtKB-EC"/>
</dbReference>
<dbReference type="GO" id="GO:0006450">
    <property type="term" value="P:regulation of translational fidelity"/>
    <property type="evidence" value="ECO:0007669"/>
    <property type="project" value="TreeGrafter"/>
</dbReference>
<feature type="binding site" evidence="14">
    <location>
        <position position="66"/>
    </location>
    <ligand>
        <name>ATP</name>
        <dbReference type="ChEBI" id="CHEBI:30616"/>
    </ligand>
</feature>
<accession>A0A225DEM7</accession>
<dbReference type="Gene3D" id="3.40.50.11030">
    <property type="entry name" value="Threonylcarbamoyl-AMP synthase, C-terminal domain"/>
    <property type="match status" value="1"/>
</dbReference>
<keyword evidence="5 13" id="KW-0963">Cytoplasm</keyword>
<dbReference type="PROSITE" id="PS51163">
    <property type="entry name" value="YRDC"/>
    <property type="match status" value="1"/>
</dbReference>
<evidence type="ECO:0000256" key="9">
    <source>
        <dbReference type="ARBA" id="ARBA00022741"/>
    </source>
</evidence>
<dbReference type="GO" id="GO:0005524">
    <property type="term" value="F:ATP binding"/>
    <property type="evidence" value="ECO:0007669"/>
    <property type="project" value="UniProtKB-UniRule"/>
</dbReference>
<feature type="binding site" evidence="14">
    <location>
        <position position="151"/>
    </location>
    <ligand>
        <name>ATP</name>
        <dbReference type="ChEBI" id="CHEBI:30616"/>
    </ligand>
</feature>
<reference evidence="17" key="1">
    <citation type="submission" date="2017-06" db="EMBL/GenBank/DDBJ databases">
        <title>Genome analysis of Fimbriiglobus ruber SP5, the first member of the order Planctomycetales with confirmed chitinolytic capability.</title>
        <authorList>
            <person name="Ravin N.V."/>
            <person name="Rakitin A.L."/>
            <person name="Ivanova A.A."/>
            <person name="Beletsky A.V."/>
            <person name="Kulichevskaya I.S."/>
            <person name="Mardanov A.V."/>
            <person name="Dedysh S.N."/>
        </authorList>
    </citation>
    <scope>NUCLEOTIDE SEQUENCE [LARGE SCALE GENOMIC DNA]</scope>
    <source>
        <strain evidence="17">SP5</strain>
    </source>
</reference>
<dbReference type="Proteomes" id="UP000214646">
    <property type="component" value="Unassembled WGS sequence"/>
</dbReference>
<dbReference type="PANTHER" id="PTHR17490:SF16">
    <property type="entry name" value="THREONYLCARBAMOYL-AMP SYNTHASE"/>
    <property type="match status" value="1"/>
</dbReference>
<dbReference type="NCBIfam" id="TIGR00057">
    <property type="entry name" value="L-threonylcarbamoyladenylate synthase"/>
    <property type="match status" value="1"/>
</dbReference>
<evidence type="ECO:0000256" key="6">
    <source>
        <dbReference type="ARBA" id="ARBA00022679"/>
    </source>
</evidence>
<evidence type="ECO:0000256" key="11">
    <source>
        <dbReference type="ARBA" id="ARBA00029774"/>
    </source>
</evidence>
<organism evidence="16 17">
    <name type="scientific">Fimbriiglobus ruber</name>
    <dbReference type="NCBI Taxonomy" id="1908690"/>
    <lineage>
        <taxon>Bacteria</taxon>
        <taxon>Pseudomonadati</taxon>
        <taxon>Planctomycetota</taxon>
        <taxon>Planctomycetia</taxon>
        <taxon>Gemmatales</taxon>
        <taxon>Gemmataceae</taxon>
        <taxon>Fimbriiglobus</taxon>
    </lineage>
</organism>
<dbReference type="PANTHER" id="PTHR17490">
    <property type="entry name" value="SUA5"/>
    <property type="match status" value="1"/>
</dbReference>
<keyword evidence="10 13" id="KW-0067">ATP-binding</keyword>
<evidence type="ECO:0000256" key="12">
    <source>
        <dbReference type="ARBA" id="ARBA00048366"/>
    </source>
</evidence>
<comment type="similarity">
    <text evidence="2 13">Belongs to the SUA5 family.</text>
</comment>
<feature type="binding site" evidence="14">
    <location>
        <position position="75"/>
    </location>
    <ligand>
        <name>L-threonine</name>
        <dbReference type="ChEBI" id="CHEBI:57926"/>
    </ligand>
</feature>
<dbReference type="InterPro" id="IPR038385">
    <property type="entry name" value="Sua5/YwlC_C"/>
</dbReference>
<dbReference type="EC" id="2.7.7.87" evidence="3 13"/>
<feature type="domain" description="YrdC-like" evidence="15">
    <location>
        <begin position="21"/>
        <end position="207"/>
    </location>
</feature>
<comment type="function">
    <text evidence="13">Required for the formation of a threonylcarbamoyl group on adenosine at position 37 (t(6)A37) in tRNAs that read codons beginning with adenine.</text>
</comment>
<keyword evidence="6 13" id="KW-0808">Transferase</keyword>
<evidence type="ECO:0000259" key="15">
    <source>
        <dbReference type="PROSITE" id="PS51163"/>
    </source>
</evidence>
<dbReference type="InterPro" id="IPR050156">
    <property type="entry name" value="TC-AMP_synthase_SUA5"/>
</dbReference>
<evidence type="ECO:0000256" key="1">
    <source>
        <dbReference type="ARBA" id="ARBA00004496"/>
    </source>
</evidence>
<evidence type="ECO:0000256" key="5">
    <source>
        <dbReference type="ARBA" id="ARBA00022490"/>
    </source>
</evidence>
<name>A0A225DEM7_9BACT</name>
<keyword evidence="8 13" id="KW-0548">Nucleotidyltransferase</keyword>
<protein>
    <recommendedName>
        <fullName evidence="4 13">Threonylcarbamoyl-AMP synthase</fullName>
        <shortName evidence="13">TC-AMP synthase</shortName>
        <ecNumber evidence="3 13">2.7.7.87</ecNumber>
    </recommendedName>
    <alternativeName>
        <fullName evidence="11 13">L-threonylcarbamoyladenylate synthase</fullName>
    </alternativeName>
</protein>
<dbReference type="Gene3D" id="3.90.870.10">
    <property type="entry name" value="DHBP synthase"/>
    <property type="match status" value="1"/>
</dbReference>
<evidence type="ECO:0000256" key="2">
    <source>
        <dbReference type="ARBA" id="ARBA00007663"/>
    </source>
</evidence>
<dbReference type="GO" id="GO:0008033">
    <property type="term" value="P:tRNA processing"/>
    <property type="evidence" value="ECO:0007669"/>
    <property type="project" value="UniProtKB-KW"/>
</dbReference>
<feature type="binding site" evidence="14">
    <location>
        <position position="189"/>
    </location>
    <ligand>
        <name>L-threonine</name>
        <dbReference type="ChEBI" id="CHEBI:57926"/>
    </ligand>
</feature>
<evidence type="ECO:0000256" key="14">
    <source>
        <dbReference type="PIRSR" id="PIRSR004930-1"/>
    </source>
</evidence>
<dbReference type="AlphaFoldDB" id="A0A225DEM7"/>
<dbReference type="GO" id="GO:0005737">
    <property type="term" value="C:cytoplasm"/>
    <property type="evidence" value="ECO:0007669"/>
    <property type="project" value="UniProtKB-SubCell"/>
</dbReference>
<evidence type="ECO:0000256" key="4">
    <source>
        <dbReference type="ARBA" id="ARBA00015492"/>
    </source>
</evidence>
<comment type="caution">
    <text evidence="16">The sequence shown here is derived from an EMBL/GenBank/DDBJ whole genome shotgun (WGS) entry which is preliminary data.</text>
</comment>
<dbReference type="PIRSF" id="PIRSF004930">
    <property type="entry name" value="Tln_factor_SUA5"/>
    <property type="match status" value="1"/>
</dbReference>
<proteinExistence type="inferred from homology"/>
<feature type="binding site" evidence="14">
    <location>
        <position position="159"/>
    </location>
    <ligand>
        <name>ATP</name>
        <dbReference type="ChEBI" id="CHEBI:30616"/>
    </ligand>
</feature>
<dbReference type="SUPFAM" id="SSF55821">
    <property type="entry name" value="YrdC/RibB"/>
    <property type="match status" value="1"/>
</dbReference>
<evidence type="ECO:0000313" key="16">
    <source>
        <dbReference type="EMBL" id="OWK38104.1"/>
    </source>
</evidence>
<feature type="binding site" evidence="14">
    <location>
        <position position="125"/>
    </location>
    <ligand>
        <name>ATP</name>
        <dbReference type="ChEBI" id="CHEBI:30616"/>
    </ligand>
</feature>